<proteinExistence type="inferred from homology"/>
<dbReference type="Gene3D" id="3.90.226.10">
    <property type="entry name" value="2-enoyl-CoA Hydratase, Chain A, domain 1"/>
    <property type="match status" value="1"/>
</dbReference>
<dbReference type="InterPro" id="IPR014748">
    <property type="entry name" value="Enoyl-CoA_hydra_C"/>
</dbReference>
<evidence type="ECO:0000313" key="3">
    <source>
        <dbReference type="EMBL" id="ANN77807.1"/>
    </source>
</evidence>
<accession>A0A193GCQ7</accession>
<dbReference type="CDD" id="cd06558">
    <property type="entry name" value="crotonase-like"/>
    <property type="match status" value="1"/>
</dbReference>
<dbReference type="RefSeq" id="WP_066658068.1">
    <property type="nucleotide sequence ID" value="NZ_CBCSCL010000001.1"/>
</dbReference>
<keyword evidence="4" id="KW-1185">Reference proteome</keyword>
<evidence type="ECO:0000256" key="2">
    <source>
        <dbReference type="ARBA" id="ARBA00023239"/>
    </source>
</evidence>
<dbReference type="KEGG" id="bfz:BAU07_12480"/>
<dbReference type="InterPro" id="IPR029045">
    <property type="entry name" value="ClpP/crotonase-like_dom_sf"/>
</dbReference>
<sequence>MSVKLTFDGPCALVTLDRPDAHNALQFSMLEALSRALDKVAASGARAVIVTGAGPKSFCAGADIKELMDRGLMEQRDGAKLGQHTFDKLAKLPIPSVAVIHGYAFGGGLELAMACTFRIATAQARMGLPEIKLGLIPGYGGTQRLPRLVGEARALEMVMSGRTLDAVEAERWGLVNRIVADGEPVELGRAFMSEFVGYSLRALGFAREAVVRGMETAGQAGLDIEADLSTLAYQTHDAAEGMLAFIGKRTPAFTDT</sequence>
<dbReference type="Pfam" id="PF00378">
    <property type="entry name" value="ECH_1"/>
    <property type="match status" value="1"/>
</dbReference>
<keyword evidence="2" id="KW-0456">Lyase</keyword>
<dbReference type="AlphaFoldDB" id="A0A193GCQ7"/>
<gene>
    <name evidence="3" type="ORF">BAU07_12480</name>
</gene>
<protein>
    <submittedName>
        <fullName evidence="3">Enoyl-CoA hydratase</fullName>
    </submittedName>
</protein>
<reference evidence="3 4" key="1">
    <citation type="submission" date="2016-06" db="EMBL/GenBank/DDBJ databases">
        <title>Complete genome sequences of Bordetella bronchialis and Bordetella flabilis.</title>
        <authorList>
            <person name="LiPuma J.J."/>
            <person name="Spilker T."/>
        </authorList>
    </citation>
    <scope>NUCLEOTIDE SEQUENCE [LARGE SCALE GENOMIC DNA]</scope>
    <source>
        <strain evidence="3 4">AU10664</strain>
    </source>
</reference>
<dbReference type="STRING" id="463014.BAU07_12480"/>
<dbReference type="OrthoDB" id="9775794at2"/>
<dbReference type="SUPFAM" id="SSF52096">
    <property type="entry name" value="ClpP/crotonase"/>
    <property type="match status" value="1"/>
</dbReference>
<comment type="similarity">
    <text evidence="1">Belongs to the enoyl-CoA hydratase/isomerase family.</text>
</comment>
<dbReference type="GO" id="GO:0006635">
    <property type="term" value="P:fatty acid beta-oxidation"/>
    <property type="evidence" value="ECO:0007669"/>
    <property type="project" value="TreeGrafter"/>
</dbReference>
<dbReference type="InterPro" id="IPR001753">
    <property type="entry name" value="Enoyl-CoA_hydra/iso"/>
</dbReference>
<dbReference type="Proteomes" id="UP000091926">
    <property type="component" value="Chromosome"/>
</dbReference>
<evidence type="ECO:0000313" key="4">
    <source>
        <dbReference type="Proteomes" id="UP000091926"/>
    </source>
</evidence>
<dbReference type="EMBL" id="CP016172">
    <property type="protein sequence ID" value="ANN77807.1"/>
    <property type="molecule type" value="Genomic_DNA"/>
</dbReference>
<dbReference type="FunFam" id="3.90.226.10:FF:000009">
    <property type="entry name" value="Carnitinyl-CoA dehydratase"/>
    <property type="match status" value="1"/>
</dbReference>
<dbReference type="PANTHER" id="PTHR11941">
    <property type="entry name" value="ENOYL-COA HYDRATASE-RELATED"/>
    <property type="match status" value="1"/>
</dbReference>
<dbReference type="PANTHER" id="PTHR11941:SF54">
    <property type="entry name" value="ENOYL-COA HYDRATASE, MITOCHONDRIAL"/>
    <property type="match status" value="1"/>
</dbReference>
<organism evidence="3 4">
    <name type="scientific">Bordetella flabilis</name>
    <dbReference type="NCBI Taxonomy" id="463014"/>
    <lineage>
        <taxon>Bacteria</taxon>
        <taxon>Pseudomonadati</taxon>
        <taxon>Pseudomonadota</taxon>
        <taxon>Betaproteobacteria</taxon>
        <taxon>Burkholderiales</taxon>
        <taxon>Alcaligenaceae</taxon>
        <taxon>Bordetella</taxon>
    </lineage>
</organism>
<evidence type="ECO:0000256" key="1">
    <source>
        <dbReference type="ARBA" id="ARBA00005254"/>
    </source>
</evidence>
<dbReference type="Gene3D" id="1.10.12.10">
    <property type="entry name" value="Lyase 2-enoyl-coa Hydratase, Chain A, domain 2"/>
    <property type="match status" value="1"/>
</dbReference>
<name>A0A193GCQ7_9BORD</name>
<dbReference type="GO" id="GO:0016829">
    <property type="term" value="F:lyase activity"/>
    <property type="evidence" value="ECO:0007669"/>
    <property type="project" value="UniProtKB-KW"/>
</dbReference>